<dbReference type="EMBL" id="SHKX01000010">
    <property type="protein sequence ID" value="RZU47507.1"/>
    <property type="molecule type" value="Genomic_DNA"/>
</dbReference>
<dbReference type="RefSeq" id="WP_130410744.1">
    <property type="nucleotide sequence ID" value="NZ_SHKX01000010.1"/>
</dbReference>
<accession>A0A4Q7ZAA5</accession>
<comment type="caution">
    <text evidence="3">The sequence shown here is derived from an EMBL/GenBank/DDBJ whole genome shotgun (WGS) entry which is preliminary data.</text>
</comment>
<dbReference type="Pfam" id="PF07859">
    <property type="entry name" value="Abhydrolase_3"/>
    <property type="match status" value="1"/>
</dbReference>
<proteinExistence type="predicted"/>
<sequence length="311" mass="34254">MSRFNALPLRTRLLGLFSQPMDYLPKAPDFLLKAVQRAGIHPVIERAVLGKSLPLPKVRQQQVNTPHGPVDVRLYYPSTAENLPVILFFHAGGWVIGNLETHDVMCRRLASMTGALVISVDYHLSPWVKFPVPVEQGEAVLAWLRRDAVSLGADPLRVMVMGDSAGGNLSAVLARKHPNALKAQVLVYPATDGDFRSLSADENSAAPILSKRLMQFFYDCYARTEDDKRHPDFSPLLAHDLTGLPPCLIITAEYDVLRDDGFAYAQRLQAAGVTVQHEHYADIHGFLSFPTLCASGEEAFAAIGRFVGKVL</sequence>
<keyword evidence="4" id="KW-1185">Reference proteome</keyword>
<dbReference type="InterPro" id="IPR013094">
    <property type="entry name" value="AB_hydrolase_3"/>
</dbReference>
<evidence type="ECO:0000256" key="1">
    <source>
        <dbReference type="ARBA" id="ARBA00022801"/>
    </source>
</evidence>
<evidence type="ECO:0000313" key="3">
    <source>
        <dbReference type="EMBL" id="RZU47507.1"/>
    </source>
</evidence>
<organism evidence="3 4">
    <name type="scientific">Fluviicoccus keumensis</name>
    <dbReference type="NCBI Taxonomy" id="1435465"/>
    <lineage>
        <taxon>Bacteria</taxon>
        <taxon>Pseudomonadati</taxon>
        <taxon>Pseudomonadota</taxon>
        <taxon>Gammaproteobacteria</taxon>
        <taxon>Moraxellales</taxon>
        <taxon>Moraxellaceae</taxon>
        <taxon>Fluviicoccus</taxon>
    </lineage>
</organism>
<dbReference type="PANTHER" id="PTHR48081:SF8">
    <property type="entry name" value="ALPHA_BETA HYDROLASE FOLD-3 DOMAIN-CONTAINING PROTEIN-RELATED"/>
    <property type="match status" value="1"/>
</dbReference>
<dbReference type="OrthoDB" id="9806180at2"/>
<dbReference type="AlphaFoldDB" id="A0A4Q7ZAA5"/>
<reference evidence="3 4" key="1">
    <citation type="submission" date="2019-02" db="EMBL/GenBank/DDBJ databases">
        <title>Genomic Encyclopedia of Type Strains, Phase IV (KMG-IV): sequencing the most valuable type-strain genomes for metagenomic binning, comparative biology and taxonomic classification.</title>
        <authorList>
            <person name="Goeker M."/>
        </authorList>
    </citation>
    <scope>NUCLEOTIDE SEQUENCE [LARGE SCALE GENOMIC DNA]</scope>
    <source>
        <strain evidence="3 4">DSM 105135</strain>
    </source>
</reference>
<dbReference type="SUPFAM" id="SSF53474">
    <property type="entry name" value="alpha/beta-Hydrolases"/>
    <property type="match status" value="1"/>
</dbReference>
<gene>
    <name evidence="3" type="ORF">EV700_0470</name>
</gene>
<keyword evidence="1" id="KW-0378">Hydrolase</keyword>
<protein>
    <submittedName>
        <fullName evidence="3">Acetyl esterase</fullName>
    </submittedName>
</protein>
<dbReference type="PANTHER" id="PTHR48081">
    <property type="entry name" value="AB HYDROLASE SUPERFAMILY PROTEIN C4A8.06C"/>
    <property type="match status" value="1"/>
</dbReference>
<dbReference type="InterPro" id="IPR029058">
    <property type="entry name" value="AB_hydrolase_fold"/>
</dbReference>
<evidence type="ECO:0000259" key="2">
    <source>
        <dbReference type="Pfam" id="PF07859"/>
    </source>
</evidence>
<dbReference type="Proteomes" id="UP000292423">
    <property type="component" value="Unassembled WGS sequence"/>
</dbReference>
<name>A0A4Q7ZAA5_9GAMM</name>
<feature type="domain" description="Alpha/beta hydrolase fold-3" evidence="2">
    <location>
        <begin position="86"/>
        <end position="287"/>
    </location>
</feature>
<dbReference type="GO" id="GO:0016787">
    <property type="term" value="F:hydrolase activity"/>
    <property type="evidence" value="ECO:0007669"/>
    <property type="project" value="UniProtKB-KW"/>
</dbReference>
<dbReference type="Gene3D" id="3.40.50.1820">
    <property type="entry name" value="alpha/beta hydrolase"/>
    <property type="match status" value="1"/>
</dbReference>
<evidence type="ECO:0000313" key="4">
    <source>
        <dbReference type="Proteomes" id="UP000292423"/>
    </source>
</evidence>
<dbReference type="InterPro" id="IPR050300">
    <property type="entry name" value="GDXG_lipolytic_enzyme"/>
</dbReference>